<evidence type="ECO:0000313" key="1">
    <source>
        <dbReference type="EMBL" id="HJC35005.1"/>
    </source>
</evidence>
<proteinExistence type="predicted"/>
<name>A0A9D2NM97_9FIRM</name>
<organism evidence="1 2">
    <name type="scientific">Candidatus Mediterraneibacter faecipullorum</name>
    <dbReference type="NCBI Taxonomy" id="2838670"/>
    <lineage>
        <taxon>Bacteria</taxon>
        <taxon>Bacillati</taxon>
        <taxon>Bacillota</taxon>
        <taxon>Clostridia</taxon>
        <taxon>Lachnospirales</taxon>
        <taxon>Lachnospiraceae</taxon>
        <taxon>Mediterraneibacter</taxon>
    </lineage>
</organism>
<reference evidence="1" key="1">
    <citation type="journal article" date="2021" name="PeerJ">
        <title>Extensive microbial diversity within the chicken gut microbiome revealed by metagenomics and culture.</title>
        <authorList>
            <person name="Gilroy R."/>
            <person name="Ravi A."/>
            <person name="Getino M."/>
            <person name="Pursley I."/>
            <person name="Horton D.L."/>
            <person name="Alikhan N.F."/>
            <person name="Baker D."/>
            <person name="Gharbi K."/>
            <person name="Hall N."/>
            <person name="Watson M."/>
            <person name="Adriaenssens E.M."/>
            <person name="Foster-Nyarko E."/>
            <person name="Jarju S."/>
            <person name="Secka A."/>
            <person name="Antonio M."/>
            <person name="Oren A."/>
            <person name="Chaudhuri R.R."/>
            <person name="La Ragione R."/>
            <person name="Hildebrand F."/>
            <person name="Pallen M.J."/>
        </authorList>
    </citation>
    <scope>NUCLEOTIDE SEQUENCE</scope>
    <source>
        <strain evidence="1">ChiW19-954</strain>
    </source>
</reference>
<dbReference type="EMBL" id="DWWO01000130">
    <property type="protein sequence ID" value="HJC35005.1"/>
    <property type="molecule type" value="Genomic_DNA"/>
</dbReference>
<evidence type="ECO:0000313" key="2">
    <source>
        <dbReference type="Proteomes" id="UP000823890"/>
    </source>
</evidence>
<dbReference type="Proteomes" id="UP000823890">
    <property type="component" value="Unassembled WGS sequence"/>
</dbReference>
<dbReference type="AlphaFoldDB" id="A0A9D2NM97"/>
<accession>A0A9D2NM97</accession>
<protein>
    <submittedName>
        <fullName evidence="1">Uncharacterized protein</fullName>
    </submittedName>
</protein>
<sequence length="51" mass="6189">MNDRECITIRIEEYEEMIFQYFDALDQISDLELEVFELKEKLSLLTGTQER</sequence>
<comment type="caution">
    <text evidence="1">The sequence shown here is derived from an EMBL/GenBank/DDBJ whole genome shotgun (WGS) entry which is preliminary data.</text>
</comment>
<reference evidence="1" key="2">
    <citation type="submission" date="2021-04" db="EMBL/GenBank/DDBJ databases">
        <authorList>
            <person name="Gilroy R."/>
        </authorList>
    </citation>
    <scope>NUCLEOTIDE SEQUENCE</scope>
    <source>
        <strain evidence="1">ChiW19-954</strain>
    </source>
</reference>
<gene>
    <name evidence="1" type="ORF">H9758_10525</name>
</gene>